<accession>A0A510DZI3</accession>
<dbReference type="Pfam" id="PF13635">
    <property type="entry name" value="DUF4143"/>
    <property type="match status" value="1"/>
</dbReference>
<organism evidence="3 5">
    <name type="scientific">Sulfuracidifex tepidarius</name>
    <dbReference type="NCBI Taxonomy" id="1294262"/>
    <lineage>
        <taxon>Archaea</taxon>
        <taxon>Thermoproteota</taxon>
        <taxon>Thermoprotei</taxon>
        <taxon>Sulfolobales</taxon>
        <taxon>Sulfolobaceae</taxon>
        <taxon>Sulfuracidifex</taxon>
    </lineage>
</organism>
<sequence length="123" mass="14639">MVRGEKKVYSVDQGLSNGVGYRLNQNLGSLLENAVYLELRRYGEKSIFYYYGKNEVDFLIVQDNEVRKAYQVSFTLNDEKEVKGLREVLKRRKVEAYVLTFDDDEREIEDIKVRKVWKWMLSL</sequence>
<dbReference type="PANTHER" id="PTHR33295:SF19">
    <property type="entry name" value="ARCHAEAL ATPASE"/>
    <property type="match status" value="1"/>
</dbReference>
<protein>
    <recommendedName>
        <fullName evidence="1">DUF4143 domain-containing protein</fullName>
    </recommendedName>
</protein>
<dbReference type="PANTHER" id="PTHR33295">
    <property type="entry name" value="ATPASE"/>
    <property type="match status" value="1"/>
</dbReference>
<dbReference type="InterPro" id="IPR025420">
    <property type="entry name" value="DUF4143"/>
</dbReference>
<gene>
    <name evidence="2" type="ORF">IC006_0094</name>
    <name evidence="3" type="ORF">IC007_0092</name>
</gene>
<dbReference type="EMBL" id="AP018929">
    <property type="protein sequence ID" value="BBG22810.1"/>
    <property type="molecule type" value="Genomic_DNA"/>
</dbReference>
<name>A0A510DZI3_9CREN</name>
<dbReference type="Proteomes" id="UP000322983">
    <property type="component" value="Chromosome"/>
</dbReference>
<dbReference type="RefSeq" id="WP_232048952.1">
    <property type="nucleotide sequence ID" value="NZ_AP018929.1"/>
</dbReference>
<reference evidence="3 4" key="2">
    <citation type="journal article" date="2020" name="Int. J. Syst. Evol. Microbiol.">
        <title>Sulfuracidifex tepidarius gen. nov., sp. nov. and transfer of Sulfolobus metallicus Huber and Stetter 1992 to the genus Sulfuracidifex as Sulfuracidifex metallicus comb. nov.</title>
        <authorList>
            <person name="Itoh T."/>
            <person name="Miura T."/>
            <person name="Sakai H.D."/>
            <person name="Kato S."/>
            <person name="Ohkuma M."/>
            <person name="Takashina T."/>
        </authorList>
    </citation>
    <scope>NUCLEOTIDE SEQUENCE</scope>
    <source>
        <strain evidence="2 4">IC-006</strain>
        <strain evidence="3">IC-007</strain>
    </source>
</reference>
<dbReference type="STRING" id="1294262.GCA_001316085_00895"/>
<dbReference type="KEGG" id="step:IC006_0094"/>
<evidence type="ECO:0000313" key="2">
    <source>
        <dbReference type="EMBL" id="BBG22810.1"/>
    </source>
</evidence>
<reference evidence="5" key="1">
    <citation type="submission" date="2018-09" db="EMBL/GenBank/DDBJ databases">
        <title>Complete Genome Sequencing of Sulfolobus sp. JCM 16834.</title>
        <authorList>
            <person name="Kato S."/>
            <person name="Itoh T."/>
            <person name="Ohkuma M."/>
        </authorList>
    </citation>
    <scope>NUCLEOTIDE SEQUENCE [LARGE SCALE GENOMIC DNA]</scope>
    <source>
        <strain evidence="5">IC-007</strain>
    </source>
</reference>
<evidence type="ECO:0000313" key="5">
    <source>
        <dbReference type="Proteomes" id="UP000325030"/>
    </source>
</evidence>
<dbReference type="Proteomes" id="UP000325030">
    <property type="component" value="Chromosome"/>
</dbReference>
<accession>A0A510DRP2</accession>
<keyword evidence="4" id="KW-1185">Reference proteome</keyword>
<dbReference type="EMBL" id="AP018930">
    <property type="protein sequence ID" value="BBG25587.1"/>
    <property type="molecule type" value="Genomic_DNA"/>
</dbReference>
<dbReference type="AlphaFoldDB" id="A0A510DZI3"/>
<proteinExistence type="predicted"/>
<evidence type="ECO:0000259" key="1">
    <source>
        <dbReference type="Pfam" id="PF13635"/>
    </source>
</evidence>
<evidence type="ECO:0000313" key="3">
    <source>
        <dbReference type="EMBL" id="BBG25587.1"/>
    </source>
</evidence>
<dbReference type="GeneID" id="69103426"/>
<feature type="domain" description="DUF4143" evidence="1">
    <location>
        <begin position="5"/>
        <end position="65"/>
    </location>
</feature>
<evidence type="ECO:0000313" key="4">
    <source>
        <dbReference type="Proteomes" id="UP000322983"/>
    </source>
</evidence>